<dbReference type="AlphaFoldDB" id="A0A1A6HKA0"/>
<accession>A0A1A6HKA0</accession>
<organism evidence="1 2">
    <name type="scientific">Neotoma lepida</name>
    <name type="common">Desert woodrat</name>
    <dbReference type="NCBI Taxonomy" id="56216"/>
    <lineage>
        <taxon>Eukaryota</taxon>
        <taxon>Metazoa</taxon>
        <taxon>Chordata</taxon>
        <taxon>Craniata</taxon>
        <taxon>Vertebrata</taxon>
        <taxon>Euteleostomi</taxon>
        <taxon>Mammalia</taxon>
        <taxon>Eutheria</taxon>
        <taxon>Euarchontoglires</taxon>
        <taxon>Glires</taxon>
        <taxon>Rodentia</taxon>
        <taxon>Myomorpha</taxon>
        <taxon>Muroidea</taxon>
        <taxon>Cricetidae</taxon>
        <taxon>Neotominae</taxon>
        <taxon>Neotoma</taxon>
    </lineage>
</organism>
<reference evidence="1 2" key="1">
    <citation type="submission" date="2016-06" db="EMBL/GenBank/DDBJ databases">
        <title>The Draft Genome Sequence and Annotation of the Desert Woodrat Neotoma lepida.</title>
        <authorList>
            <person name="Campbell M."/>
            <person name="Oakeson K.F."/>
            <person name="Yandell M."/>
            <person name="Halpert J.R."/>
            <person name="Dearing D."/>
        </authorList>
    </citation>
    <scope>NUCLEOTIDE SEQUENCE [LARGE SCALE GENOMIC DNA]</scope>
    <source>
        <strain evidence="1">417</strain>
        <tissue evidence="1">Liver</tissue>
    </source>
</reference>
<sequence>MEYVLALQRCGTQWHLNTEMTVDPEAWFSTKMNNSSLILGYTRTLKPGTSDAVKFRWTTASTGLGLGLELPAK</sequence>
<comment type="caution">
    <text evidence="1">The sequence shown here is derived from an EMBL/GenBank/DDBJ whole genome shotgun (WGS) entry which is preliminary data.</text>
</comment>
<name>A0A1A6HKA0_NEOLE</name>
<dbReference type="Proteomes" id="UP000092124">
    <property type="component" value="Unassembled WGS sequence"/>
</dbReference>
<keyword evidence="2" id="KW-1185">Reference proteome</keyword>
<gene>
    <name evidence="1" type="ORF">A6R68_18943</name>
</gene>
<dbReference type="EMBL" id="LZPO01027396">
    <property type="protein sequence ID" value="OBS78669.1"/>
    <property type="molecule type" value="Genomic_DNA"/>
</dbReference>
<proteinExistence type="predicted"/>
<protein>
    <submittedName>
        <fullName evidence="1">Uncharacterized protein</fullName>
    </submittedName>
</protein>
<evidence type="ECO:0000313" key="2">
    <source>
        <dbReference type="Proteomes" id="UP000092124"/>
    </source>
</evidence>
<evidence type="ECO:0000313" key="1">
    <source>
        <dbReference type="EMBL" id="OBS78669.1"/>
    </source>
</evidence>